<dbReference type="GO" id="GO:0015012">
    <property type="term" value="P:heparan sulfate proteoglycan biosynthetic process"/>
    <property type="evidence" value="ECO:0007669"/>
    <property type="project" value="InterPro"/>
</dbReference>
<dbReference type="GO" id="GO:0005794">
    <property type="term" value="C:Golgi apparatus"/>
    <property type="evidence" value="ECO:0007669"/>
    <property type="project" value="TreeGrafter"/>
</dbReference>
<dbReference type="InterPro" id="IPR039721">
    <property type="entry name" value="C5-epimerase"/>
</dbReference>
<dbReference type="PANTHER" id="PTHR13174">
    <property type="entry name" value="D-GLUCURONYL C5-EPIMERASE"/>
    <property type="match status" value="1"/>
</dbReference>
<dbReference type="AlphaFoldDB" id="A0AAV2T5P5"/>
<dbReference type="InterPro" id="IPR010598">
    <property type="entry name" value="C5-epim_C"/>
</dbReference>
<evidence type="ECO:0000259" key="2">
    <source>
        <dbReference type="Pfam" id="PF06662"/>
    </source>
</evidence>
<dbReference type="EMBL" id="CAXLJL010000103">
    <property type="protein sequence ID" value="CAL5131778.1"/>
    <property type="molecule type" value="Genomic_DNA"/>
</dbReference>
<reference evidence="3" key="1">
    <citation type="submission" date="2024-06" db="EMBL/GenBank/DDBJ databases">
        <authorList>
            <person name="Liu X."/>
            <person name="Lenzi L."/>
            <person name="Haldenby T S."/>
            <person name="Uol C."/>
        </authorList>
    </citation>
    <scope>NUCLEOTIDE SEQUENCE</scope>
</reference>
<evidence type="ECO:0000256" key="1">
    <source>
        <dbReference type="SAM" id="MobiDB-lite"/>
    </source>
</evidence>
<proteinExistence type="predicted"/>
<gene>
    <name evidence="3" type="ORF">CDAUBV1_LOCUS4323</name>
</gene>
<dbReference type="Proteomes" id="UP001497525">
    <property type="component" value="Unassembled WGS sequence"/>
</dbReference>
<organism evidence="3 4">
    <name type="scientific">Calicophoron daubneyi</name>
    <name type="common">Rumen fluke</name>
    <name type="synonym">Paramphistomum daubneyi</name>
    <dbReference type="NCBI Taxonomy" id="300641"/>
    <lineage>
        <taxon>Eukaryota</taxon>
        <taxon>Metazoa</taxon>
        <taxon>Spiralia</taxon>
        <taxon>Lophotrochozoa</taxon>
        <taxon>Platyhelminthes</taxon>
        <taxon>Trematoda</taxon>
        <taxon>Digenea</taxon>
        <taxon>Plagiorchiida</taxon>
        <taxon>Pronocephalata</taxon>
        <taxon>Paramphistomoidea</taxon>
        <taxon>Paramphistomidae</taxon>
        <taxon>Calicophoron</taxon>
    </lineage>
</organism>
<comment type="caution">
    <text evidence="3">The sequence shown here is derived from an EMBL/GenBank/DDBJ whole genome shotgun (WGS) entry which is preliminary data.</text>
</comment>
<dbReference type="GO" id="GO:0047464">
    <property type="term" value="F:heparosan-N-sulfate-glucuronate 5-epimerase activity"/>
    <property type="evidence" value="ECO:0007669"/>
    <property type="project" value="UniProtKB-EC"/>
</dbReference>
<feature type="region of interest" description="Disordered" evidence="1">
    <location>
        <begin position="381"/>
        <end position="406"/>
    </location>
</feature>
<dbReference type="Pfam" id="PF06662">
    <property type="entry name" value="C5-epim_C"/>
    <property type="match status" value="1"/>
</dbReference>
<evidence type="ECO:0000313" key="3">
    <source>
        <dbReference type="EMBL" id="CAL5131778.1"/>
    </source>
</evidence>
<name>A0AAV2T5P5_CALDB</name>
<accession>A0AAV2T5P5</accession>
<feature type="domain" description="D-glucuronyl C5-epimerase C-terminal" evidence="2">
    <location>
        <begin position="474"/>
        <end position="631"/>
    </location>
</feature>
<evidence type="ECO:0000313" key="4">
    <source>
        <dbReference type="Proteomes" id="UP001497525"/>
    </source>
</evidence>
<dbReference type="PANTHER" id="PTHR13174:SF3">
    <property type="entry name" value="D-GLUCURONYL C5-EPIMERASE"/>
    <property type="match status" value="1"/>
</dbReference>
<protein>
    <recommendedName>
        <fullName evidence="2">D-glucuronyl C5-epimerase C-terminal domain-containing protein</fullName>
    </recommendedName>
</protein>
<sequence length="702" mass="79445">MMRPLLRPRRIFYLILLTLLIVLFLGANFKAVNLTNNSALSDISQTGASINANDKAWTSAPYSKVHSLDMIALQCIVDGERSSGCYLINDRPVVPLSLVKSKYEVYGHVDRRWNNLIIHQSNTRIPTVIADRHEAAGRFMFFEQYNVERRPYVKLLTADEGVPLSSQWDPNGYPYPIQIAQFGLSHYTKLLNLREHILLSRKYVESTKKNFSQLSLDMDLLRPNNFVKQVLGEGASWSSVKGEERDGYRFSVSHGASAMNADRLILTIQLEDTNPRWHYFVLQGDKWNSGTYVKLRTLWSLCPPSEAVSEPTHTKRWTNLIYKCTTSPVSQDDPHLSISHDEQTITYWMSNCSSPSDVNGHTSRIRLARDLHSDLHKPMALKSGMNRNSRSPGMRHNGPNDEGRKCDTSVIVDTVQLYAGESDSENGAVINTLRLGRHYEDTEALLPTESNVETELLFHELRFLSASDWFLHHQNDLGAWAVPTPRRFRGRPTISAGWSSAMGQGHGISLLVRAFNYTKDAAYLECACKALAIFNRTTRDGGVRSYFFNQPDLPWFEEYPTDPGSFVLNGFIYALVGLYDLAQVRGLSKTKMCAEEAKQLFKAGLHTLSTLLPLFDSGTGTFYDLRHIVAVKDDHRTHGNHEISKASNPLSLGPNRARWDYHSVHIRQLRILASLASEYATQFLDTAARWTAYMSGNRSPHN</sequence>